<comment type="caution">
    <text evidence="2">The sequence shown here is derived from an EMBL/GenBank/DDBJ whole genome shotgun (WGS) entry which is preliminary data.</text>
</comment>
<evidence type="ECO:0000256" key="1">
    <source>
        <dbReference type="SAM" id="MobiDB-lite"/>
    </source>
</evidence>
<name>A0A7C4AQ63_9BACT</name>
<proteinExistence type="predicted"/>
<protein>
    <submittedName>
        <fullName evidence="2">Uncharacterized protein</fullName>
    </submittedName>
</protein>
<accession>A0A7C4AQ63</accession>
<reference evidence="2" key="1">
    <citation type="journal article" date="2020" name="mSystems">
        <title>Genome- and Community-Level Interaction Insights into Carbon Utilization and Element Cycling Functions of Hydrothermarchaeota in Hydrothermal Sediment.</title>
        <authorList>
            <person name="Zhou Z."/>
            <person name="Liu Y."/>
            <person name="Xu W."/>
            <person name="Pan J."/>
            <person name="Luo Z.H."/>
            <person name="Li M."/>
        </authorList>
    </citation>
    <scope>NUCLEOTIDE SEQUENCE [LARGE SCALE GENOMIC DNA]</scope>
    <source>
        <strain evidence="2">SpSt-769</strain>
    </source>
</reference>
<feature type="compositionally biased region" description="Low complexity" evidence="1">
    <location>
        <begin position="51"/>
        <end position="63"/>
    </location>
</feature>
<organism evidence="2">
    <name type="scientific">Desulfomonile tiedjei</name>
    <dbReference type="NCBI Taxonomy" id="2358"/>
    <lineage>
        <taxon>Bacteria</taxon>
        <taxon>Pseudomonadati</taxon>
        <taxon>Thermodesulfobacteriota</taxon>
        <taxon>Desulfomonilia</taxon>
        <taxon>Desulfomonilales</taxon>
        <taxon>Desulfomonilaceae</taxon>
        <taxon>Desulfomonile</taxon>
    </lineage>
</organism>
<feature type="compositionally biased region" description="Polar residues" evidence="1">
    <location>
        <begin position="70"/>
        <end position="80"/>
    </location>
</feature>
<feature type="region of interest" description="Disordered" evidence="1">
    <location>
        <begin position="49"/>
        <end position="80"/>
    </location>
</feature>
<gene>
    <name evidence="2" type="ORF">ENV54_01120</name>
</gene>
<sequence>MNNKNPSFVLDLRRVLGGGASKTISRFCTHIPWCNYAGDYVGFCARKVGSDRQSSTTSATAQDTARRTRGSASPSMEQAD</sequence>
<evidence type="ECO:0000313" key="2">
    <source>
        <dbReference type="EMBL" id="HGH59878.1"/>
    </source>
</evidence>
<dbReference type="AlphaFoldDB" id="A0A7C4AQ63"/>
<dbReference type="EMBL" id="DTGT01000034">
    <property type="protein sequence ID" value="HGH59878.1"/>
    <property type="molecule type" value="Genomic_DNA"/>
</dbReference>